<dbReference type="RefSeq" id="WP_147243362.1">
    <property type="nucleotide sequence ID" value="NZ_QFFJ01000001.1"/>
</dbReference>
<sequence length="164" mass="18812">MKNKMINMLPLILMAFLVWFNFLSCKESKRATIEFQSQEITLNDTFDRIASRLNLEVVPDEDGKDTMVYMCMMSHSATDVNYESCTVYFSFGRQSRKLGEVTIQYLFQQKITASQLKALAKEVPLLKEMKNGHLKVKKSDVMGTITADLDNKAPYPAVSLKMYK</sequence>
<dbReference type="Proteomes" id="UP000253410">
    <property type="component" value="Unassembled WGS sequence"/>
</dbReference>
<protein>
    <submittedName>
        <fullName evidence="1">Uncharacterized protein</fullName>
    </submittedName>
</protein>
<organism evidence="1 2">
    <name type="scientific">Chitinophaga flava</name>
    <dbReference type="NCBI Taxonomy" id="2259036"/>
    <lineage>
        <taxon>Bacteria</taxon>
        <taxon>Pseudomonadati</taxon>
        <taxon>Bacteroidota</taxon>
        <taxon>Chitinophagia</taxon>
        <taxon>Chitinophagales</taxon>
        <taxon>Chitinophagaceae</taxon>
        <taxon>Chitinophaga</taxon>
    </lineage>
</organism>
<evidence type="ECO:0000313" key="2">
    <source>
        <dbReference type="Proteomes" id="UP000253410"/>
    </source>
</evidence>
<proteinExistence type="predicted"/>
<evidence type="ECO:0000313" key="1">
    <source>
        <dbReference type="EMBL" id="RBL92258.1"/>
    </source>
</evidence>
<keyword evidence="2" id="KW-1185">Reference proteome</keyword>
<reference evidence="1 2" key="1">
    <citation type="submission" date="2018-05" db="EMBL/GenBank/DDBJ databases">
        <title>Chitinophaga sp. K3CV102501T nov., isolated from isolated from a monsoon evergreen broad-leaved forest soil.</title>
        <authorList>
            <person name="Lv Y."/>
        </authorList>
    </citation>
    <scope>NUCLEOTIDE SEQUENCE [LARGE SCALE GENOMIC DNA]</scope>
    <source>
        <strain evidence="1 2">GDMCC 1.1325</strain>
    </source>
</reference>
<accession>A0A365Y1T7</accession>
<dbReference type="EMBL" id="QFFJ01000001">
    <property type="protein sequence ID" value="RBL92258.1"/>
    <property type="molecule type" value="Genomic_DNA"/>
</dbReference>
<dbReference type="AlphaFoldDB" id="A0A365Y1T7"/>
<gene>
    <name evidence="1" type="ORF">DF182_06595</name>
</gene>
<comment type="caution">
    <text evidence="1">The sequence shown here is derived from an EMBL/GenBank/DDBJ whole genome shotgun (WGS) entry which is preliminary data.</text>
</comment>
<name>A0A365Y1T7_9BACT</name>